<evidence type="ECO:0000313" key="4">
    <source>
        <dbReference type="Proteomes" id="UP000730618"/>
    </source>
</evidence>
<dbReference type="RefSeq" id="WP_218101218.1">
    <property type="nucleotide sequence ID" value="NZ_CAJVCE010000016.1"/>
</dbReference>
<evidence type="ECO:0000313" key="3">
    <source>
        <dbReference type="EMBL" id="CAG7651437.1"/>
    </source>
</evidence>
<reference evidence="3 4" key="1">
    <citation type="submission" date="2021-06" db="EMBL/GenBank/DDBJ databases">
        <authorList>
            <person name="Criscuolo A."/>
        </authorList>
    </citation>
    <scope>NUCLEOTIDE SEQUENCE [LARGE SCALE GENOMIC DNA]</scope>
    <source>
        <strain evidence="4">CIP 111802</strain>
    </source>
</reference>
<feature type="domain" description="THIF-type NAD/FAD binding fold" evidence="2">
    <location>
        <begin position="12"/>
        <end position="96"/>
    </location>
</feature>
<keyword evidence="4" id="KW-1185">Reference proteome</keyword>
<dbReference type="Proteomes" id="UP000730618">
    <property type="component" value="Unassembled WGS sequence"/>
</dbReference>
<accession>A0ABN7TU48</accession>
<protein>
    <recommendedName>
        <fullName evidence="2">THIF-type NAD/FAD binding fold domain-containing protein</fullName>
    </recommendedName>
</protein>
<gene>
    <name evidence="3" type="ORF">PAECIP111802_04964</name>
</gene>
<sequence length="353" mass="40161">MPGIIQFDKRINLQIIIVGLGANGSHFYRGLCQDLRTHLDAFQHNRSKRPFYLEHIMLVDGDRVEQKNLGNQIFEPEEVDQPKVQALAERYGDFYGISTFRRTEYIADASDLSTLLADPDRDRDKNVMFLPVLIGMVDNHATRQIFDGYFRSEEARTLLYIDAGVHGVSLDRWNDAKPETGNGGQIVVGLKFNGRTILEPAGSLYPEILTDTESRIPGCGEVIKSAPQRCATNKMAAQLTNNIINTLLTEKAILVHQITFDTRMCGSRPEFCTLAQQELFKETLKEMASSKQEQATDRPSVPIRQKSQDSGPHVLNYDEEEQGEENLDDEEDWDDEVDDDEEDWDDEDEEEEL</sequence>
<evidence type="ECO:0000256" key="1">
    <source>
        <dbReference type="SAM" id="MobiDB-lite"/>
    </source>
</evidence>
<feature type="region of interest" description="Disordered" evidence="1">
    <location>
        <begin position="285"/>
        <end position="353"/>
    </location>
</feature>
<organism evidence="3 4">
    <name type="scientific">Paenibacillus allorhizosphaerae</name>
    <dbReference type="NCBI Taxonomy" id="2849866"/>
    <lineage>
        <taxon>Bacteria</taxon>
        <taxon>Bacillati</taxon>
        <taxon>Bacillota</taxon>
        <taxon>Bacilli</taxon>
        <taxon>Bacillales</taxon>
        <taxon>Paenibacillaceae</taxon>
        <taxon>Paenibacillus</taxon>
    </lineage>
</organism>
<evidence type="ECO:0000259" key="2">
    <source>
        <dbReference type="Pfam" id="PF00899"/>
    </source>
</evidence>
<dbReference type="Pfam" id="PF00899">
    <property type="entry name" value="ThiF"/>
    <property type="match status" value="1"/>
</dbReference>
<feature type="compositionally biased region" description="Acidic residues" evidence="1">
    <location>
        <begin position="317"/>
        <end position="353"/>
    </location>
</feature>
<proteinExistence type="predicted"/>
<comment type="caution">
    <text evidence="3">The sequence shown here is derived from an EMBL/GenBank/DDBJ whole genome shotgun (WGS) entry which is preliminary data.</text>
</comment>
<name>A0ABN7TU48_9BACL</name>
<dbReference type="EMBL" id="CAJVCE010000016">
    <property type="protein sequence ID" value="CAG7651437.1"/>
    <property type="molecule type" value="Genomic_DNA"/>
</dbReference>
<dbReference type="InterPro" id="IPR000594">
    <property type="entry name" value="ThiF_NAD_FAD-bd"/>
</dbReference>